<dbReference type="GO" id="GO:0005886">
    <property type="term" value="C:plasma membrane"/>
    <property type="evidence" value="ECO:0007669"/>
    <property type="project" value="UniProtKB-SubCell"/>
</dbReference>
<dbReference type="Pfam" id="PF13520">
    <property type="entry name" value="AA_permease_2"/>
    <property type="match status" value="1"/>
</dbReference>
<dbReference type="PIRSF" id="PIRSF006060">
    <property type="entry name" value="AA_transporter"/>
    <property type="match status" value="1"/>
</dbReference>
<feature type="transmembrane region" description="Helical" evidence="9">
    <location>
        <begin position="7"/>
        <end position="28"/>
    </location>
</feature>
<dbReference type="GO" id="GO:0006865">
    <property type="term" value="P:amino acid transport"/>
    <property type="evidence" value="ECO:0007669"/>
    <property type="project" value="UniProtKB-KW"/>
</dbReference>
<dbReference type="PANTHER" id="PTHR42770">
    <property type="entry name" value="AMINO ACID TRANSPORTER-RELATED"/>
    <property type="match status" value="1"/>
</dbReference>
<dbReference type="PANTHER" id="PTHR42770:SF4">
    <property type="entry name" value="ARGININE_ORNITHINE ANTIPORTER-RELATED"/>
    <property type="match status" value="1"/>
</dbReference>
<reference evidence="10 11" key="1">
    <citation type="journal article" date="2015" name="Infect. Genet. Evol.">
        <title>Genomic sequences of six botulinum neurotoxin-producing strains representing three clostridial species illustrate the mobility and diversity of botulinum neurotoxin genes.</title>
        <authorList>
            <person name="Smith T.J."/>
            <person name="Hill K.K."/>
            <person name="Xie G."/>
            <person name="Foley B.T."/>
            <person name="Williamson C.H."/>
            <person name="Foster J.T."/>
            <person name="Johnson S.L."/>
            <person name="Chertkov O."/>
            <person name="Teshima H."/>
            <person name="Gibbons H.S."/>
            <person name="Johnsky L.A."/>
            <person name="Karavis M.A."/>
            <person name="Smith L.A."/>
        </authorList>
    </citation>
    <scope>NUCLEOTIDE SEQUENCE [LARGE SCALE GENOMIC DNA]</scope>
    <source>
        <strain evidence="10 11">CDC 2741</strain>
    </source>
</reference>
<evidence type="ECO:0000256" key="1">
    <source>
        <dbReference type="ARBA" id="ARBA00004651"/>
    </source>
</evidence>
<name>A0A0C1QTQ0_9CLOT</name>
<feature type="transmembrane region" description="Helical" evidence="9">
    <location>
        <begin position="201"/>
        <end position="219"/>
    </location>
</feature>
<evidence type="ECO:0000256" key="2">
    <source>
        <dbReference type="ARBA" id="ARBA00008220"/>
    </source>
</evidence>
<keyword evidence="6" id="KW-0029">Amino-acid transport</keyword>
<dbReference type="NCBIfam" id="TIGR00905">
    <property type="entry name" value="2A0302"/>
    <property type="match status" value="1"/>
</dbReference>
<organism evidence="10 11">
    <name type="scientific">Clostridium argentinense CDC 2741</name>
    <dbReference type="NCBI Taxonomy" id="1418104"/>
    <lineage>
        <taxon>Bacteria</taxon>
        <taxon>Bacillati</taxon>
        <taxon>Bacillota</taxon>
        <taxon>Clostridia</taxon>
        <taxon>Eubacteriales</taxon>
        <taxon>Clostridiaceae</taxon>
        <taxon>Clostridium</taxon>
    </lineage>
</organism>
<feature type="transmembrane region" description="Helical" evidence="9">
    <location>
        <begin position="231"/>
        <end position="255"/>
    </location>
</feature>
<dbReference type="InterPro" id="IPR002293">
    <property type="entry name" value="AA/rel_permease1"/>
</dbReference>
<gene>
    <name evidence="10" type="ORF">U732_198</name>
</gene>
<evidence type="ECO:0000313" key="10">
    <source>
        <dbReference type="EMBL" id="KIE44357.1"/>
    </source>
</evidence>
<evidence type="ECO:0000256" key="8">
    <source>
        <dbReference type="ARBA" id="ARBA00023136"/>
    </source>
</evidence>
<evidence type="ECO:0000256" key="6">
    <source>
        <dbReference type="ARBA" id="ARBA00022970"/>
    </source>
</evidence>
<dbReference type="AlphaFoldDB" id="A0A0C1QTQ0"/>
<accession>A0A0C1QTQ0</accession>
<keyword evidence="4" id="KW-1003">Cell membrane</keyword>
<feature type="transmembrane region" description="Helical" evidence="9">
    <location>
        <begin position="332"/>
        <end position="353"/>
    </location>
</feature>
<comment type="caution">
    <text evidence="10">The sequence shown here is derived from an EMBL/GenBank/DDBJ whole genome shotgun (WGS) entry which is preliminary data.</text>
</comment>
<evidence type="ECO:0000256" key="3">
    <source>
        <dbReference type="ARBA" id="ARBA00022448"/>
    </source>
</evidence>
<evidence type="ECO:0000256" key="4">
    <source>
        <dbReference type="ARBA" id="ARBA00022475"/>
    </source>
</evidence>
<comment type="subcellular location">
    <subcellularLocation>
        <location evidence="1">Cell membrane</location>
        <topology evidence="1">Multi-pass membrane protein</topology>
    </subcellularLocation>
</comment>
<sequence>MDGDKKLGLSLLVALGVGSMIGGGIFNSPTDLISNTNPQAVLLSWTIGGIGVIFLALVFQLLANKRPKLIGGIFTYAKEGFGDFTGFNSAWGYWLSAWLGNVAFFILMFKTFNSLVGEMRPIVSFLIASLILWTVHWIQLRGTKSAGIINAIATVAKVIPLLLVIVLGFTVFDLKIFNVENWKSILVATGEQTNLFKQVNSAMGIILWCFIGVEAATVLSEKAKSSKIVGAATILSLVITLALYMLVSVVSMGVVPGEILLNSQTPLADVLGRTVIGRSGSVIVKLGLIISLLGCLISWVMLAAEIPYVAAKGGTMPKWFAKQNKNGAPSNSLLLTDILTQIFLLSLLLPALQSAYSNIFLIATTCILIPYFFSSLYAIKVSREDKLGAKDMTISILASIYSLYVIFAVGLQYLGAALIMYALGTGIYIKAKKEKNKEITSKEKGAMGIIILLAIFMIVMIGTGRIHLQ</sequence>
<proteinExistence type="inferred from homology"/>
<dbReference type="GO" id="GO:0022857">
    <property type="term" value="F:transmembrane transporter activity"/>
    <property type="evidence" value="ECO:0007669"/>
    <property type="project" value="InterPro"/>
</dbReference>
<keyword evidence="11" id="KW-1185">Reference proteome</keyword>
<feature type="transmembrane region" description="Helical" evidence="9">
    <location>
        <begin position="288"/>
        <end position="311"/>
    </location>
</feature>
<keyword evidence="3" id="KW-0813">Transport</keyword>
<feature type="transmembrane region" description="Helical" evidence="9">
    <location>
        <begin position="147"/>
        <end position="172"/>
    </location>
</feature>
<dbReference type="STRING" id="29341.RSJ17_18475"/>
<feature type="transmembrane region" description="Helical" evidence="9">
    <location>
        <begin position="359"/>
        <end position="379"/>
    </location>
</feature>
<evidence type="ECO:0000313" key="11">
    <source>
        <dbReference type="Proteomes" id="UP000031366"/>
    </source>
</evidence>
<evidence type="ECO:0000256" key="9">
    <source>
        <dbReference type="SAM" id="Phobius"/>
    </source>
</evidence>
<dbReference type="InterPro" id="IPR050367">
    <property type="entry name" value="APC_superfamily"/>
</dbReference>
<dbReference type="OrthoDB" id="178667at2"/>
<feature type="transmembrane region" description="Helical" evidence="9">
    <location>
        <begin position="91"/>
        <end position="109"/>
    </location>
</feature>
<feature type="transmembrane region" description="Helical" evidence="9">
    <location>
        <begin position="121"/>
        <end position="140"/>
    </location>
</feature>
<evidence type="ECO:0000256" key="5">
    <source>
        <dbReference type="ARBA" id="ARBA00022692"/>
    </source>
</evidence>
<comment type="similarity">
    <text evidence="2">Belongs to the amino acid-polyamine-organocation (APC) superfamily. Basic amino acid/polyamine antiporter (APA) (TC 2.A.3.2) family.</text>
</comment>
<dbReference type="Proteomes" id="UP000031366">
    <property type="component" value="Unassembled WGS sequence"/>
</dbReference>
<protein>
    <submittedName>
        <fullName evidence="10">Transporter, basic amino acid/polyamine antiporter family protein</fullName>
    </submittedName>
</protein>
<keyword evidence="5 9" id="KW-0812">Transmembrane</keyword>
<feature type="transmembrane region" description="Helical" evidence="9">
    <location>
        <begin position="40"/>
        <end position="63"/>
    </location>
</feature>
<keyword evidence="8 9" id="KW-0472">Membrane</keyword>
<dbReference type="RefSeq" id="WP_039635914.1">
    <property type="nucleotide sequence ID" value="NZ_AYSO01000020.1"/>
</dbReference>
<dbReference type="InterPro" id="IPR004754">
    <property type="entry name" value="Amino_acid_antiprt"/>
</dbReference>
<feature type="transmembrane region" description="Helical" evidence="9">
    <location>
        <begin position="449"/>
        <end position="468"/>
    </location>
</feature>
<dbReference type="Gene3D" id="1.20.1740.10">
    <property type="entry name" value="Amino acid/polyamine transporter I"/>
    <property type="match status" value="1"/>
</dbReference>
<evidence type="ECO:0000256" key="7">
    <source>
        <dbReference type="ARBA" id="ARBA00022989"/>
    </source>
</evidence>
<keyword evidence="7 9" id="KW-1133">Transmembrane helix</keyword>
<dbReference type="EMBL" id="AYSO01000020">
    <property type="protein sequence ID" value="KIE44357.1"/>
    <property type="molecule type" value="Genomic_DNA"/>
</dbReference>